<sequence length="257" mass="28437">MCTFYTVKYLCNCIYDEWILPCYFTRGPSILLRRPNNTQPDSQASSCSSSPPSTPDSPTESSPNTLNQNKQPCYHARIVETYDVLTLCEGCFAQLDAQVRAHGVKAVLAAPERFPLAEKLGMLIVIENDELEQWRVFRKGEQCFLLQREVGVESLRGMGGKVSVPVVGPAAGTGAGGKVRRPDADAVWKVESSRIYQLDYTIYAGSGNWGDGESSITEDGSVFGRYQRPKSEGAWEGTYYEERPLGHHPEPENSIDG</sequence>
<name>A0ABR4K976_9EURO</name>
<accession>A0ABR4K976</accession>
<feature type="region of interest" description="Disordered" evidence="1">
    <location>
        <begin position="34"/>
        <end position="68"/>
    </location>
</feature>
<evidence type="ECO:0000313" key="2">
    <source>
        <dbReference type="EMBL" id="KAL2848844.1"/>
    </source>
</evidence>
<evidence type="ECO:0000313" key="3">
    <source>
        <dbReference type="Proteomes" id="UP001610446"/>
    </source>
</evidence>
<gene>
    <name evidence="2" type="ORF">BJY01DRAFT_246221</name>
</gene>
<feature type="region of interest" description="Disordered" evidence="1">
    <location>
        <begin position="229"/>
        <end position="257"/>
    </location>
</feature>
<feature type="compositionally biased region" description="Low complexity" evidence="1">
    <location>
        <begin position="39"/>
        <end position="63"/>
    </location>
</feature>
<dbReference type="Proteomes" id="UP001610446">
    <property type="component" value="Unassembled WGS sequence"/>
</dbReference>
<feature type="compositionally biased region" description="Basic and acidic residues" evidence="1">
    <location>
        <begin position="240"/>
        <end position="251"/>
    </location>
</feature>
<protein>
    <submittedName>
        <fullName evidence="2">Uncharacterized protein</fullName>
    </submittedName>
</protein>
<comment type="caution">
    <text evidence="2">The sequence shown here is derived from an EMBL/GenBank/DDBJ whole genome shotgun (WGS) entry which is preliminary data.</text>
</comment>
<dbReference type="EMBL" id="JBFXLU010000047">
    <property type="protein sequence ID" value="KAL2848844.1"/>
    <property type="molecule type" value="Genomic_DNA"/>
</dbReference>
<reference evidence="2 3" key="1">
    <citation type="submission" date="2024-07" db="EMBL/GenBank/DDBJ databases">
        <title>Section-level genome sequencing and comparative genomics of Aspergillus sections Usti and Cavernicolus.</title>
        <authorList>
            <consortium name="Lawrence Berkeley National Laboratory"/>
            <person name="Nybo J.L."/>
            <person name="Vesth T.C."/>
            <person name="Theobald S."/>
            <person name="Frisvad J.C."/>
            <person name="Larsen T.O."/>
            <person name="Kjaerboelling I."/>
            <person name="Rothschild-Mancinelli K."/>
            <person name="Lyhne E.K."/>
            <person name="Kogle M.E."/>
            <person name="Barry K."/>
            <person name="Clum A."/>
            <person name="Na H."/>
            <person name="Ledsgaard L."/>
            <person name="Lin J."/>
            <person name="Lipzen A."/>
            <person name="Kuo A."/>
            <person name="Riley R."/>
            <person name="Mondo S."/>
            <person name="Labutti K."/>
            <person name="Haridas S."/>
            <person name="Pangalinan J."/>
            <person name="Salamov A.A."/>
            <person name="Simmons B.A."/>
            <person name="Magnuson J.K."/>
            <person name="Chen J."/>
            <person name="Drula E."/>
            <person name="Henrissat B."/>
            <person name="Wiebenga A."/>
            <person name="Lubbers R.J."/>
            <person name="Gomes A.C."/>
            <person name="Makela M.R."/>
            <person name="Stajich J."/>
            <person name="Grigoriev I.V."/>
            <person name="Mortensen U.H."/>
            <person name="De Vries R.P."/>
            <person name="Baker S.E."/>
            <person name="Andersen M.R."/>
        </authorList>
    </citation>
    <scope>NUCLEOTIDE SEQUENCE [LARGE SCALE GENOMIC DNA]</scope>
    <source>
        <strain evidence="2 3">CBS 123904</strain>
    </source>
</reference>
<organism evidence="2 3">
    <name type="scientific">Aspergillus pseudoustus</name>
    <dbReference type="NCBI Taxonomy" id="1810923"/>
    <lineage>
        <taxon>Eukaryota</taxon>
        <taxon>Fungi</taxon>
        <taxon>Dikarya</taxon>
        <taxon>Ascomycota</taxon>
        <taxon>Pezizomycotina</taxon>
        <taxon>Eurotiomycetes</taxon>
        <taxon>Eurotiomycetidae</taxon>
        <taxon>Eurotiales</taxon>
        <taxon>Aspergillaceae</taxon>
        <taxon>Aspergillus</taxon>
        <taxon>Aspergillus subgen. Nidulantes</taxon>
    </lineage>
</organism>
<proteinExistence type="predicted"/>
<evidence type="ECO:0000256" key="1">
    <source>
        <dbReference type="SAM" id="MobiDB-lite"/>
    </source>
</evidence>
<keyword evidence="3" id="KW-1185">Reference proteome</keyword>